<evidence type="ECO:0008006" key="4">
    <source>
        <dbReference type="Google" id="ProtNLM"/>
    </source>
</evidence>
<feature type="signal peptide" evidence="1">
    <location>
        <begin position="1"/>
        <end position="25"/>
    </location>
</feature>
<evidence type="ECO:0000313" key="2">
    <source>
        <dbReference type="EMBL" id="MCQ6957171.1"/>
    </source>
</evidence>
<dbReference type="RefSeq" id="WP_256537379.1">
    <property type="nucleotide sequence ID" value="NZ_JANHOH010000001.1"/>
</dbReference>
<dbReference type="Proteomes" id="UP001204376">
    <property type="component" value="Unassembled WGS sequence"/>
</dbReference>
<sequence>MKQTNKLILLAAICVIIIGTFPAHAQQKDNTQVSVQRDGSHDFDFEIGTWKTELKRLQHPLTGSSSWVEYSGTTVVSKVWNGRANLVELDVTGPSGHIEALSLRLYNKEARQWSLNFSGIGSGVMSQPTIGQFENGRGEFYDQETYNGRAILVRFVISDIKANSCHFEQSFSADGGKTWEVNWVATDTRIK</sequence>
<name>A0ABT1SYM9_9SPHI</name>
<evidence type="ECO:0000256" key="1">
    <source>
        <dbReference type="SAM" id="SignalP"/>
    </source>
</evidence>
<keyword evidence="1" id="KW-0732">Signal</keyword>
<proteinExistence type="predicted"/>
<feature type="chain" id="PRO_5045249889" description="DUF1579 domain-containing protein" evidence="1">
    <location>
        <begin position="26"/>
        <end position="191"/>
    </location>
</feature>
<reference evidence="2 3" key="1">
    <citation type="submission" date="2022-07" db="EMBL/GenBank/DDBJ databases">
        <title>Mucilaginibacter sp. JC4.</title>
        <authorList>
            <person name="Le V."/>
            <person name="Ko S.-R."/>
            <person name="Ahn C.-Y."/>
            <person name="Oh H.-M."/>
        </authorList>
    </citation>
    <scope>NUCLEOTIDE SEQUENCE [LARGE SCALE GENOMIC DNA]</scope>
    <source>
        <strain evidence="2 3">JC4</strain>
    </source>
</reference>
<evidence type="ECO:0000313" key="3">
    <source>
        <dbReference type="Proteomes" id="UP001204376"/>
    </source>
</evidence>
<accession>A0ABT1SYM9</accession>
<dbReference type="EMBL" id="JANHOH010000001">
    <property type="protein sequence ID" value="MCQ6957171.1"/>
    <property type="molecule type" value="Genomic_DNA"/>
</dbReference>
<keyword evidence="3" id="KW-1185">Reference proteome</keyword>
<comment type="caution">
    <text evidence="2">The sequence shown here is derived from an EMBL/GenBank/DDBJ whole genome shotgun (WGS) entry which is preliminary data.</text>
</comment>
<gene>
    <name evidence="2" type="ORF">NPE20_04350</name>
</gene>
<protein>
    <recommendedName>
        <fullName evidence="4">DUF1579 domain-containing protein</fullName>
    </recommendedName>
</protein>
<organism evidence="2 3">
    <name type="scientific">Mucilaginibacter aquariorum</name>
    <dbReference type="NCBI Taxonomy" id="2967225"/>
    <lineage>
        <taxon>Bacteria</taxon>
        <taxon>Pseudomonadati</taxon>
        <taxon>Bacteroidota</taxon>
        <taxon>Sphingobacteriia</taxon>
        <taxon>Sphingobacteriales</taxon>
        <taxon>Sphingobacteriaceae</taxon>
        <taxon>Mucilaginibacter</taxon>
    </lineage>
</organism>